<gene>
    <name evidence="2" type="ORF">HINF_LOCUS13552</name>
</gene>
<keyword evidence="3" id="KW-1185">Reference proteome</keyword>
<keyword evidence="1" id="KW-0472">Membrane</keyword>
<name>A0ABP1HH37_9EUKA</name>
<dbReference type="Proteomes" id="UP001642409">
    <property type="component" value="Unassembled WGS sequence"/>
</dbReference>
<organism evidence="2 3">
    <name type="scientific">Hexamita inflata</name>
    <dbReference type="NCBI Taxonomy" id="28002"/>
    <lineage>
        <taxon>Eukaryota</taxon>
        <taxon>Metamonada</taxon>
        <taxon>Diplomonadida</taxon>
        <taxon>Hexamitidae</taxon>
        <taxon>Hexamitinae</taxon>
        <taxon>Hexamita</taxon>
    </lineage>
</organism>
<keyword evidence="1" id="KW-0812">Transmembrane</keyword>
<dbReference type="EMBL" id="CAXDID020000031">
    <property type="protein sequence ID" value="CAL5994432.1"/>
    <property type="molecule type" value="Genomic_DNA"/>
</dbReference>
<feature type="transmembrane region" description="Helical" evidence="1">
    <location>
        <begin position="1119"/>
        <end position="1138"/>
    </location>
</feature>
<comment type="caution">
    <text evidence="2">The sequence shown here is derived from an EMBL/GenBank/DDBJ whole genome shotgun (WGS) entry which is preliminary data.</text>
</comment>
<reference evidence="2 3" key="1">
    <citation type="submission" date="2024-07" db="EMBL/GenBank/DDBJ databases">
        <authorList>
            <person name="Akdeniz Z."/>
        </authorList>
    </citation>
    <scope>NUCLEOTIDE SEQUENCE [LARGE SCALE GENOMIC DNA]</scope>
</reference>
<proteinExistence type="predicted"/>
<keyword evidence="1" id="KW-1133">Transmembrane helix</keyword>
<evidence type="ECO:0000313" key="2">
    <source>
        <dbReference type="EMBL" id="CAL5994432.1"/>
    </source>
</evidence>
<accession>A0ABP1HH37</accession>
<evidence type="ECO:0000256" key="1">
    <source>
        <dbReference type="SAM" id="Phobius"/>
    </source>
</evidence>
<protein>
    <submittedName>
        <fullName evidence="2">Uncharacterized protein</fullName>
    </submittedName>
</protein>
<sequence length="1142" mass="134029">MSTCKEQRRKVAKMSEFGIYQSTFQNELTQSDHINFKGCELTLTIIIVQEVNQIHKLATRSVTKVNKSRIIGFLNYYINVQQIPLQMWLIASIITQVDLETQLQQDTQVQQTIQSYLMSVFNSISKQTQQKRTMQIGQQLRLRNYLNTRQNFSGLQELEINNLINIAEQVNCEYPILNRTQVYDQFYNSEVDTTKIMQTYQNQYSSQKTHTEECTICGSLYEHIQPIQQNKKDNMLIYDEITIIDKNLNTFTYPYNKQQPEYDARQTMGRFAFNIMNQVDIYIDLNIDQKELELSKLLIIDIVNMITMNTSIHIYTIGSNIQEIFYDSSDYIQLELILASIKSSQHQSVNFEELLHVFHKNYENNTNITISFIVTRGIDGSIHSTKFNSTNFVFINPYFVKPFINIQIHNITCKQINSIIKQQKSLLFKQQELIKINIKSLNASYIYLNQESNTFNSIRQVNDFFKLQIHNVLLNYLDKAVFLSNLVTASQTFDHDLAVYFVKAIIVDNEYQGLVAISARQDVSWQEIMTFNDDSINSNCFPVTNNTLHSDIQQQKIYLNRMSNTNQQGFRPFISQMDQQQKQLQYGEAIANGLILNSFVMRKVKVSQAFINTLIVDDVFSRQKSQNHYSDREAPLVLDSTSFNKTLNYLVSNHYQSQNGRFYESTSLSMNRQVLTVMSDEFFEHNSFKPLYEIDMQSSEVMKFDDCSFFKQRFGVNYCLDEFDSEINVKIPLSLVNFYQQINGTIYLIPKRSMYNSKYLTQVEQLPVSLFLTNHNITLEDGMLLEVTSNVAFYQKLSRLVHSYLRTLQPQKAQQCANIRYSMIQVCTKTTGNQPTIQLINLKQLDYKHFFHNNVQLMPSNQLYIQESNCVSHYNFDNTVNIIYNPIQQNSEIAYSKFVNNIQYWQQHRLVGSNQKVYIDILKPRSFIDINFMFNDDQQTLYINQFGMFIAFPKQYSVLSPKFTVSQQNMLESTICQPQKMSRKLLRILFQHDFVQLYYRLEGGKYCLQTQMLNITGTHTIIHNDTFKLELTQLPQTGIYKIEVIAGNVNDFLKDNTLAKCFNFVDDLNKYLDDVMFKLYDLKFQYGNVDYKFADIYQWKQWVQATHSPINIKVQHNHYLVNSIVIILFLILWLAYFVSMVE</sequence>
<evidence type="ECO:0000313" key="3">
    <source>
        <dbReference type="Proteomes" id="UP001642409"/>
    </source>
</evidence>